<evidence type="ECO:0000313" key="3">
    <source>
        <dbReference type="Proteomes" id="UP000019473"/>
    </source>
</evidence>
<dbReference type="VEuPathDB" id="FungiDB:A1O7_09014"/>
<proteinExistence type="predicted"/>
<dbReference type="HOGENOM" id="CLU_030125_2_0_1"/>
<evidence type="ECO:0000259" key="1">
    <source>
        <dbReference type="Pfam" id="PF22917"/>
    </source>
</evidence>
<dbReference type="InterPro" id="IPR055222">
    <property type="entry name" value="PRISE-like_Rossmann-fold"/>
</dbReference>
<sequence length="389" mass="44331">MAATKNHAIVFGASGVSGWAVVDQLLRDYPKAGTWDKVTALTNRPLSLDVSLWPKTDNLRIVPGLNLLEPSQEVFNETVKKQIPDIDTVTHVFYYAYKANTNFQQEKKDAVDMVVRAVTAVDMLSPVLQFVAFQTGAKMYGFLLQEDHYFPVPLKESLPRLKPPFSDQLFYHGQLDWLESYSKGKSWTWCETRPDIVIGFAPNHSAYSLAASLAIYFSLWRDINGPGSMVPFPGNMKSWIAKHNDAGSEMIGKQMIFLSLHPEVSGNGEAFNVASNFKYDTWEGKWPQLCEYFGLKSAPPSDESKEVREYINDNIGRWKDIEQKYQLRNDIAQSGVTMPGFEILHLRLADFDRQYDMNKIYKAGFSENYSVMDTWGPTWDKMRKAKMIP</sequence>
<dbReference type="PANTHER" id="PTHR32487:SF8">
    <property type="entry name" value="NAD-DEPENDENT EPIMERASE_DEHYDRATASE DOMAIN-CONTAINING PROTEIN"/>
    <property type="match status" value="1"/>
</dbReference>
<dbReference type="Pfam" id="PF22917">
    <property type="entry name" value="PRISE"/>
    <property type="match status" value="1"/>
</dbReference>
<dbReference type="PANTHER" id="PTHR32487">
    <property type="entry name" value="3-OXO-DELTA(4,5)-STEROID 5-BETA-REDUCTASE"/>
    <property type="match status" value="1"/>
</dbReference>
<protein>
    <recommendedName>
        <fullName evidence="1">PRISE-like Rossmann-fold domain-containing protein</fullName>
    </recommendedName>
</protein>
<dbReference type="CDD" id="cd08948">
    <property type="entry name" value="5beta-POR_like_SDR_a"/>
    <property type="match status" value="1"/>
</dbReference>
<reference evidence="2 3" key="1">
    <citation type="submission" date="2013-03" db="EMBL/GenBank/DDBJ databases">
        <title>The Genome Sequence of Cladophialophora yegresii CBS 114405.</title>
        <authorList>
            <consortium name="The Broad Institute Genomics Platform"/>
            <person name="Cuomo C."/>
            <person name="de Hoog S."/>
            <person name="Gorbushina A."/>
            <person name="Walker B."/>
            <person name="Young S.K."/>
            <person name="Zeng Q."/>
            <person name="Gargeya S."/>
            <person name="Fitzgerald M."/>
            <person name="Haas B."/>
            <person name="Abouelleil A."/>
            <person name="Allen A.W."/>
            <person name="Alvarado L."/>
            <person name="Arachchi H.M."/>
            <person name="Berlin A.M."/>
            <person name="Chapman S.B."/>
            <person name="Gainer-Dewar J."/>
            <person name="Goldberg J."/>
            <person name="Griggs A."/>
            <person name="Gujja S."/>
            <person name="Hansen M."/>
            <person name="Howarth C."/>
            <person name="Imamovic A."/>
            <person name="Ireland A."/>
            <person name="Larimer J."/>
            <person name="McCowan C."/>
            <person name="Murphy C."/>
            <person name="Pearson M."/>
            <person name="Poon T.W."/>
            <person name="Priest M."/>
            <person name="Roberts A."/>
            <person name="Saif S."/>
            <person name="Shea T."/>
            <person name="Sisk P."/>
            <person name="Sykes S."/>
            <person name="Wortman J."/>
            <person name="Nusbaum C."/>
            <person name="Birren B."/>
        </authorList>
    </citation>
    <scope>NUCLEOTIDE SEQUENCE [LARGE SCALE GENOMIC DNA]</scope>
    <source>
        <strain evidence="2 3">CBS 114405</strain>
    </source>
</reference>
<dbReference type="OrthoDB" id="1731983at2759"/>
<dbReference type="Gene3D" id="3.40.50.720">
    <property type="entry name" value="NAD(P)-binding Rossmann-like Domain"/>
    <property type="match status" value="1"/>
</dbReference>
<accession>W9VKQ3</accession>
<dbReference type="RefSeq" id="XP_007761193.1">
    <property type="nucleotide sequence ID" value="XM_007763003.1"/>
</dbReference>
<dbReference type="EMBL" id="AMGW01000006">
    <property type="protein sequence ID" value="EXJ56083.1"/>
    <property type="molecule type" value="Genomic_DNA"/>
</dbReference>
<keyword evidence="3" id="KW-1185">Reference proteome</keyword>
<organism evidence="2 3">
    <name type="scientific">Cladophialophora yegresii CBS 114405</name>
    <dbReference type="NCBI Taxonomy" id="1182544"/>
    <lineage>
        <taxon>Eukaryota</taxon>
        <taxon>Fungi</taxon>
        <taxon>Dikarya</taxon>
        <taxon>Ascomycota</taxon>
        <taxon>Pezizomycotina</taxon>
        <taxon>Eurotiomycetes</taxon>
        <taxon>Chaetothyriomycetidae</taxon>
        <taxon>Chaetothyriales</taxon>
        <taxon>Herpotrichiellaceae</taxon>
        <taxon>Cladophialophora</taxon>
    </lineage>
</organism>
<dbReference type="STRING" id="1182544.W9VKQ3"/>
<dbReference type="GeneID" id="19183578"/>
<dbReference type="eggNOG" id="ENOG502SJY5">
    <property type="taxonomic scope" value="Eukaryota"/>
</dbReference>
<feature type="domain" description="PRISE-like Rossmann-fold" evidence="1">
    <location>
        <begin position="8"/>
        <end position="389"/>
    </location>
</feature>
<dbReference type="AlphaFoldDB" id="W9VKQ3"/>
<comment type="caution">
    <text evidence="2">The sequence shown here is derived from an EMBL/GenBank/DDBJ whole genome shotgun (WGS) entry which is preliminary data.</text>
</comment>
<gene>
    <name evidence="2" type="ORF">A1O7_09014</name>
</gene>
<evidence type="ECO:0000313" key="2">
    <source>
        <dbReference type="EMBL" id="EXJ56083.1"/>
    </source>
</evidence>
<dbReference type="SUPFAM" id="SSF51735">
    <property type="entry name" value="NAD(P)-binding Rossmann-fold domains"/>
    <property type="match status" value="1"/>
</dbReference>
<dbReference type="InterPro" id="IPR036291">
    <property type="entry name" value="NAD(P)-bd_dom_sf"/>
</dbReference>
<name>W9VKQ3_9EURO</name>
<dbReference type="Proteomes" id="UP000019473">
    <property type="component" value="Unassembled WGS sequence"/>
</dbReference>